<comment type="similarity">
    <text evidence="3">Belongs to the AIG1 family.</text>
</comment>
<reference evidence="18" key="1">
    <citation type="submission" date="2022-04" db="EMBL/GenBank/DDBJ databases">
        <authorList>
            <person name="Xu L."/>
            <person name="Lv Z."/>
        </authorList>
    </citation>
    <scope>NUCLEOTIDE SEQUENCE</scope>
    <source>
        <strain evidence="18">LV_2022a</strain>
    </source>
</reference>
<dbReference type="InterPro" id="IPR006838">
    <property type="entry name" value="ADTRP_AIG1"/>
</dbReference>
<feature type="transmembrane region" description="Helical" evidence="17">
    <location>
        <begin position="131"/>
        <end position="150"/>
    </location>
</feature>
<comment type="catalytic activity">
    <reaction evidence="7">
        <text>12-hexadecanoyloxy-octadecanoate + H2O = 12-hydroxyoctadecanoate + hexadecanoate + H(+)</text>
        <dbReference type="Rhea" id="RHEA:52056"/>
        <dbReference type="ChEBI" id="CHEBI:7896"/>
        <dbReference type="ChEBI" id="CHEBI:15377"/>
        <dbReference type="ChEBI" id="CHEBI:15378"/>
        <dbReference type="ChEBI" id="CHEBI:83677"/>
        <dbReference type="ChEBI" id="CHEBI:84201"/>
    </reaction>
    <physiologicalReaction direction="left-to-right" evidence="7">
        <dbReference type="Rhea" id="RHEA:52057"/>
    </physiologicalReaction>
</comment>
<comment type="catalytic activity">
    <reaction evidence="9">
        <text>9-hexadecanoyloxy-octadecanoate + H2O = 9-hydroxy-octadecanoate + hexadecanoate + H(+)</text>
        <dbReference type="Rhea" id="RHEA:52052"/>
        <dbReference type="ChEBI" id="CHEBI:7896"/>
        <dbReference type="ChEBI" id="CHEBI:15377"/>
        <dbReference type="ChEBI" id="CHEBI:15378"/>
        <dbReference type="ChEBI" id="CHEBI:83670"/>
        <dbReference type="ChEBI" id="CHEBI:136286"/>
    </reaction>
    <physiologicalReaction direction="left-to-right" evidence="9">
        <dbReference type="Rhea" id="RHEA:52053"/>
    </physiologicalReaction>
</comment>
<organism evidence="18 19">
    <name type="scientific">Schistosoma mekongi</name>
    <name type="common">Parasitic worm</name>
    <dbReference type="NCBI Taxonomy" id="38744"/>
    <lineage>
        <taxon>Eukaryota</taxon>
        <taxon>Metazoa</taxon>
        <taxon>Spiralia</taxon>
        <taxon>Lophotrochozoa</taxon>
        <taxon>Platyhelminthes</taxon>
        <taxon>Trematoda</taxon>
        <taxon>Digenea</taxon>
        <taxon>Strigeidida</taxon>
        <taxon>Schistosomatoidea</taxon>
        <taxon>Schistosomatidae</taxon>
        <taxon>Schistosoma</taxon>
    </lineage>
</organism>
<comment type="catalytic activity">
    <reaction evidence="1">
        <text>9-(9Z-hexadecenoyloxy)-octadecanoate + H2O = (9Z)-hexadecenoate + 9-hydroxy-octadecanoate + H(+)</text>
        <dbReference type="Rhea" id="RHEA:52068"/>
        <dbReference type="ChEBI" id="CHEBI:15377"/>
        <dbReference type="ChEBI" id="CHEBI:15378"/>
        <dbReference type="ChEBI" id="CHEBI:32372"/>
        <dbReference type="ChEBI" id="CHEBI:136286"/>
        <dbReference type="ChEBI" id="CHEBI:136309"/>
    </reaction>
    <physiologicalReaction direction="left-to-right" evidence="1">
        <dbReference type="Rhea" id="RHEA:52069"/>
    </physiologicalReaction>
</comment>
<dbReference type="AlphaFoldDB" id="A0AAE1Z752"/>
<feature type="transmembrane region" description="Helical" evidence="17">
    <location>
        <begin position="97"/>
        <end position="119"/>
    </location>
</feature>
<dbReference type="GO" id="GO:0012505">
    <property type="term" value="C:endomembrane system"/>
    <property type="evidence" value="ECO:0007669"/>
    <property type="project" value="UniProtKB-SubCell"/>
</dbReference>
<comment type="caution">
    <text evidence="18">The sequence shown here is derived from an EMBL/GenBank/DDBJ whole genome shotgun (WGS) entry which is preliminary data.</text>
</comment>
<evidence type="ECO:0000256" key="5">
    <source>
        <dbReference type="ARBA" id="ARBA00022989"/>
    </source>
</evidence>
<feature type="transmembrane region" description="Helical" evidence="17">
    <location>
        <begin position="26"/>
        <end position="45"/>
    </location>
</feature>
<evidence type="ECO:0000256" key="10">
    <source>
        <dbReference type="ARBA" id="ARBA00048680"/>
    </source>
</evidence>
<comment type="catalytic activity">
    <reaction evidence="8">
        <text>13-octadecanoyloxy-octadecanoate + H2O = 13-hydroxy-octadecanoate + octadecanoate + H(+)</text>
        <dbReference type="Rhea" id="RHEA:52084"/>
        <dbReference type="ChEBI" id="CHEBI:15377"/>
        <dbReference type="ChEBI" id="CHEBI:15378"/>
        <dbReference type="ChEBI" id="CHEBI:25629"/>
        <dbReference type="ChEBI" id="CHEBI:136304"/>
        <dbReference type="ChEBI" id="CHEBI:136335"/>
    </reaction>
    <physiologicalReaction direction="left-to-right" evidence="8">
        <dbReference type="Rhea" id="RHEA:52085"/>
    </physiologicalReaction>
</comment>
<comment type="catalytic activity">
    <reaction evidence="16">
        <text>12-(9Z-hexadecenoyloxy)-octadecanoate + H2O = 12-hydroxyoctadecanoate + (9Z)-hexadecenoate + H(+)</text>
        <dbReference type="Rhea" id="RHEA:52072"/>
        <dbReference type="ChEBI" id="CHEBI:15377"/>
        <dbReference type="ChEBI" id="CHEBI:15378"/>
        <dbReference type="ChEBI" id="CHEBI:32372"/>
        <dbReference type="ChEBI" id="CHEBI:84201"/>
        <dbReference type="ChEBI" id="CHEBI:136312"/>
    </reaction>
    <physiologicalReaction direction="left-to-right" evidence="16">
        <dbReference type="Rhea" id="RHEA:52073"/>
    </physiologicalReaction>
</comment>
<evidence type="ECO:0000256" key="3">
    <source>
        <dbReference type="ARBA" id="ARBA00009300"/>
    </source>
</evidence>
<evidence type="ECO:0000256" key="11">
    <source>
        <dbReference type="ARBA" id="ARBA00048701"/>
    </source>
</evidence>
<evidence type="ECO:0000256" key="17">
    <source>
        <dbReference type="SAM" id="Phobius"/>
    </source>
</evidence>
<evidence type="ECO:0000256" key="14">
    <source>
        <dbReference type="ARBA" id="ARBA00049296"/>
    </source>
</evidence>
<dbReference type="PANTHER" id="PTHR10989:SF16">
    <property type="entry name" value="AT02829P-RELATED"/>
    <property type="match status" value="1"/>
</dbReference>
<evidence type="ECO:0000256" key="13">
    <source>
        <dbReference type="ARBA" id="ARBA00049221"/>
    </source>
</evidence>
<evidence type="ECO:0000313" key="19">
    <source>
        <dbReference type="Proteomes" id="UP001292079"/>
    </source>
</evidence>
<evidence type="ECO:0000256" key="15">
    <source>
        <dbReference type="ARBA" id="ARBA00049322"/>
    </source>
</evidence>
<comment type="catalytic activity">
    <reaction evidence="14">
        <text>13-(9Z-octadecenoyloxy)-octadecanoate + H2O = 13-hydroxy-octadecanoate + (9Z)-octadecenoate + H(+)</text>
        <dbReference type="Rhea" id="RHEA:52064"/>
        <dbReference type="ChEBI" id="CHEBI:15377"/>
        <dbReference type="ChEBI" id="CHEBI:15378"/>
        <dbReference type="ChEBI" id="CHEBI:30823"/>
        <dbReference type="ChEBI" id="CHEBI:136303"/>
        <dbReference type="ChEBI" id="CHEBI:136304"/>
    </reaction>
    <physiologicalReaction direction="left-to-right" evidence="14">
        <dbReference type="Rhea" id="RHEA:52065"/>
    </physiologicalReaction>
</comment>
<dbReference type="EMBL" id="JALJAT010000007">
    <property type="protein sequence ID" value="KAK4468064.1"/>
    <property type="molecule type" value="Genomic_DNA"/>
</dbReference>
<keyword evidence="6 17" id="KW-0472">Membrane</keyword>
<comment type="catalytic activity">
    <reaction evidence="11">
        <text>12-(9Z-octadecenoyloxy)-octadecanoate + H2O = 12-hydroxyoctadecanoate + (9Z)-octadecenoate + H(+)</text>
        <dbReference type="Rhea" id="RHEA:52060"/>
        <dbReference type="ChEBI" id="CHEBI:15377"/>
        <dbReference type="ChEBI" id="CHEBI:15378"/>
        <dbReference type="ChEBI" id="CHEBI:30823"/>
        <dbReference type="ChEBI" id="CHEBI:84201"/>
        <dbReference type="ChEBI" id="CHEBI:136302"/>
    </reaction>
    <physiologicalReaction direction="left-to-right" evidence="11">
        <dbReference type="Rhea" id="RHEA:52061"/>
    </physiologicalReaction>
</comment>
<name>A0AAE1Z752_SCHME</name>
<accession>A0AAE1Z752</accession>
<sequence>MKVLLQVYFMVSTPLQLCKQHTIHSYFYVLTFTYAWIIFCLYYTVLVIDPTVATENKELKNMPLWFNHTCHTIPPIVTVLEAFICQPKLISLRRSLCVSYALMVTYNIYMEVSIAAFQFSPYPKLDKIDIGYRYVVYIFTWLLVTVFTFIGHGLVRLVNQVEITAYIE</sequence>
<evidence type="ECO:0000256" key="16">
    <source>
        <dbReference type="ARBA" id="ARBA00049428"/>
    </source>
</evidence>
<reference evidence="18" key="2">
    <citation type="journal article" date="2023" name="Infect Dis Poverty">
        <title>Chromosome-scale genome of the human blood fluke Schistosoma mekongi and its implications for public health.</title>
        <authorList>
            <person name="Zhou M."/>
            <person name="Xu L."/>
            <person name="Xu D."/>
            <person name="Chen W."/>
            <person name="Khan J."/>
            <person name="Hu Y."/>
            <person name="Huang H."/>
            <person name="Wei H."/>
            <person name="Zhang Y."/>
            <person name="Chusongsang P."/>
            <person name="Tanasarnprasert K."/>
            <person name="Hu X."/>
            <person name="Limpanont Y."/>
            <person name="Lv Z."/>
        </authorList>
    </citation>
    <scope>NUCLEOTIDE SEQUENCE</scope>
    <source>
        <strain evidence="18">LV_2022a</strain>
    </source>
</reference>
<evidence type="ECO:0000313" key="18">
    <source>
        <dbReference type="EMBL" id="KAK4468064.1"/>
    </source>
</evidence>
<evidence type="ECO:0000256" key="7">
    <source>
        <dbReference type="ARBA" id="ARBA00047368"/>
    </source>
</evidence>
<evidence type="ECO:0000256" key="8">
    <source>
        <dbReference type="ARBA" id="ARBA00047427"/>
    </source>
</evidence>
<keyword evidence="5 17" id="KW-1133">Transmembrane helix</keyword>
<evidence type="ECO:0000256" key="9">
    <source>
        <dbReference type="ARBA" id="ARBA00047863"/>
    </source>
</evidence>
<evidence type="ECO:0000256" key="1">
    <source>
        <dbReference type="ARBA" id="ARBA00000923"/>
    </source>
</evidence>
<comment type="catalytic activity">
    <reaction evidence="15">
        <text>13-(9Z-hexadecenoyloxy)-octadecanoate + H2O = 13-hydroxy-octadecanoate + (9Z)-hexadecenoate + H(+)</text>
        <dbReference type="Rhea" id="RHEA:52076"/>
        <dbReference type="ChEBI" id="CHEBI:15377"/>
        <dbReference type="ChEBI" id="CHEBI:15378"/>
        <dbReference type="ChEBI" id="CHEBI:32372"/>
        <dbReference type="ChEBI" id="CHEBI:136304"/>
        <dbReference type="ChEBI" id="CHEBI:136315"/>
    </reaction>
    <physiologicalReaction direction="left-to-right" evidence="15">
        <dbReference type="Rhea" id="RHEA:52077"/>
    </physiologicalReaction>
</comment>
<evidence type="ECO:0000256" key="12">
    <source>
        <dbReference type="ARBA" id="ARBA00048800"/>
    </source>
</evidence>
<keyword evidence="19" id="KW-1185">Reference proteome</keyword>
<dbReference type="PANTHER" id="PTHR10989">
    <property type="entry name" value="ANDROGEN-INDUCED PROTEIN 1-RELATED"/>
    <property type="match status" value="1"/>
</dbReference>
<dbReference type="GO" id="GO:0016020">
    <property type="term" value="C:membrane"/>
    <property type="evidence" value="ECO:0007669"/>
    <property type="project" value="InterPro"/>
</dbReference>
<evidence type="ECO:0000256" key="4">
    <source>
        <dbReference type="ARBA" id="ARBA00022692"/>
    </source>
</evidence>
<comment type="subcellular location">
    <subcellularLocation>
        <location evidence="2">Endomembrane system</location>
        <topology evidence="2">Multi-pass membrane protein</topology>
    </subcellularLocation>
</comment>
<protein>
    <submittedName>
        <fullName evidence="18">Uncharacterized protein</fullName>
    </submittedName>
</protein>
<evidence type="ECO:0000256" key="2">
    <source>
        <dbReference type="ARBA" id="ARBA00004127"/>
    </source>
</evidence>
<keyword evidence="4 17" id="KW-0812">Transmembrane</keyword>
<comment type="catalytic activity">
    <reaction evidence="10">
        <text>12-octadecanoyloxy-octadecanoate + H2O = 12-hydroxyoctadecanoate + octadecanoate + H(+)</text>
        <dbReference type="Rhea" id="RHEA:52080"/>
        <dbReference type="ChEBI" id="CHEBI:15377"/>
        <dbReference type="ChEBI" id="CHEBI:15378"/>
        <dbReference type="ChEBI" id="CHEBI:25629"/>
        <dbReference type="ChEBI" id="CHEBI:84201"/>
        <dbReference type="ChEBI" id="CHEBI:136330"/>
    </reaction>
    <physiologicalReaction direction="left-to-right" evidence="10">
        <dbReference type="Rhea" id="RHEA:52081"/>
    </physiologicalReaction>
</comment>
<evidence type="ECO:0000256" key="6">
    <source>
        <dbReference type="ARBA" id="ARBA00023136"/>
    </source>
</evidence>
<feature type="transmembrane region" description="Helical" evidence="17">
    <location>
        <begin position="65"/>
        <end position="85"/>
    </location>
</feature>
<comment type="catalytic activity">
    <reaction evidence="13">
        <text>9-octadecanoyloxy-octadecanoate + H2O = 9-hydroxy-octadecanoate + octadecanoate + H(+)</text>
        <dbReference type="Rhea" id="RHEA:52096"/>
        <dbReference type="ChEBI" id="CHEBI:15377"/>
        <dbReference type="ChEBI" id="CHEBI:15378"/>
        <dbReference type="ChEBI" id="CHEBI:25629"/>
        <dbReference type="ChEBI" id="CHEBI:136286"/>
        <dbReference type="ChEBI" id="CHEBI:136373"/>
    </reaction>
    <physiologicalReaction direction="left-to-right" evidence="13">
        <dbReference type="Rhea" id="RHEA:52097"/>
    </physiologicalReaction>
</comment>
<proteinExistence type="inferred from homology"/>
<gene>
    <name evidence="18" type="ORF">MN116_008238</name>
</gene>
<dbReference type="Pfam" id="PF04750">
    <property type="entry name" value="Far-17a_AIG1"/>
    <property type="match status" value="1"/>
</dbReference>
<dbReference type="Proteomes" id="UP001292079">
    <property type="component" value="Unassembled WGS sequence"/>
</dbReference>
<comment type="catalytic activity">
    <reaction evidence="12">
        <text>9-(9Z-octadecenoyloxy)-octadecanoate + H2O = 9-hydroxy-octadecanoate + (9Z)-octadecenoate + H(+)</text>
        <dbReference type="Rhea" id="RHEA:52048"/>
        <dbReference type="ChEBI" id="CHEBI:15377"/>
        <dbReference type="ChEBI" id="CHEBI:15378"/>
        <dbReference type="ChEBI" id="CHEBI:30823"/>
        <dbReference type="ChEBI" id="CHEBI:136282"/>
        <dbReference type="ChEBI" id="CHEBI:136286"/>
    </reaction>
    <physiologicalReaction direction="left-to-right" evidence="12">
        <dbReference type="Rhea" id="RHEA:52049"/>
    </physiologicalReaction>
</comment>